<dbReference type="FunFam" id="1.10.10.10:FF:000020">
    <property type="entry name" value="SWI/SNF complex subunit SMARCC2 isoform c"/>
    <property type="match status" value="1"/>
</dbReference>
<feature type="region of interest" description="Disordered" evidence="5">
    <location>
        <begin position="35"/>
        <end position="57"/>
    </location>
</feature>
<dbReference type="InParanoid" id="A0A151ZA77"/>
<feature type="region of interest" description="Disordered" evidence="5">
    <location>
        <begin position="1093"/>
        <end position="1146"/>
    </location>
</feature>
<protein>
    <submittedName>
        <fullName evidence="11">Myb domain-containing protein</fullName>
    </submittedName>
</protein>
<dbReference type="Gene3D" id="1.10.10.10">
    <property type="entry name" value="Winged helix-like DNA-binding domain superfamily/Winged helix DNA-binding domain"/>
    <property type="match status" value="1"/>
</dbReference>
<keyword evidence="1" id="KW-0805">Transcription regulation</keyword>
<dbReference type="AlphaFoldDB" id="A0A151ZA77"/>
<feature type="region of interest" description="Disordered" evidence="5">
    <location>
        <begin position="297"/>
        <end position="350"/>
    </location>
</feature>
<dbReference type="InterPro" id="IPR017884">
    <property type="entry name" value="SANT_dom"/>
</dbReference>
<evidence type="ECO:0000259" key="6">
    <source>
        <dbReference type="PROSITE" id="PS50090"/>
    </source>
</evidence>
<evidence type="ECO:0000259" key="7">
    <source>
        <dbReference type="PROSITE" id="PS50249"/>
    </source>
</evidence>
<dbReference type="Gene3D" id="1.10.10.60">
    <property type="entry name" value="Homeodomain-like"/>
    <property type="match status" value="2"/>
</dbReference>
<evidence type="ECO:0000256" key="5">
    <source>
        <dbReference type="SAM" id="MobiDB-lite"/>
    </source>
</evidence>
<dbReference type="Pfam" id="PF00249">
    <property type="entry name" value="Myb_DNA-binding"/>
    <property type="match status" value="2"/>
</dbReference>
<evidence type="ECO:0000259" key="9">
    <source>
        <dbReference type="PROSITE" id="PS51293"/>
    </source>
</evidence>
<dbReference type="SMART" id="SM00232">
    <property type="entry name" value="JAB_MPN"/>
    <property type="match status" value="1"/>
</dbReference>
<feature type="compositionally biased region" description="Low complexity" evidence="5">
    <location>
        <begin position="423"/>
        <end position="450"/>
    </location>
</feature>
<dbReference type="InterPro" id="IPR050242">
    <property type="entry name" value="JAMM_MPN+_peptidase_M67A"/>
</dbReference>
<keyword evidence="4" id="KW-0539">Nucleus</keyword>
<gene>
    <name evidence="11" type="ORF">DLAC_07716</name>
</gene>
<dbReference type="InterPro" id="IPR000555">
    <property type="entry name" value="JAMM/MPN+_dom"/>
</dbReference>
<feature type="compositionally biased region" description="Acidic residues" evidence="5">
    <location>
        <begin position="1"/>
        <end position="10"/>
    </location>
</feature>
<accession>A0A151ZA77</accession>
<evidence type="ECO:0000256" key="2">
    <source>
        <dbReference type="ARBA" id="ARBA00023125"/>
    </source>
</evidence>
<dbReference type="InterPro" id="IPR009057">
    <property type="entry name" value="Homeodomain-like_sf"/>
</dbReference>
<feature type="domain" description="SANT" evidence="9">
    <location>
        <begin position="171"/>
        <end position="222"/>
    </location>
</feature>
<evidence type="ECO:0000256" key="4">
    <source>
        <dbReference type="ARBA" id="ARBA00023242"/>
    </source>
</evidence>
<feature type="compositionally biased region" description="Low complexity" evidence="5">
    <location>
        <begin position="1178"/>
        <end position="1191"/>
    </location>
</feature>
<feature type="compositionally biased region" description="Low complexity" evidence="5">
    <location>
        <begin position="78"/>
        <end position="98"/>
    </location>
</feature>
<feature type="compositionally biased region" description="Basic and acidic residues" evidence="5">
    <location>
        <begin position="979"/>
        <end position="991"/>
    </location>
</feature>
<feature type="domain" description="HTH myb-type" evidence="10">
    <location>
        <begin position="168"/>
        <end position="222"/>
    </location>
</feature>
<dbReference type="OrthoDB" id="118550at2759"/>
<feature type="compositionally biased region" description="Low complexity" evidence="5">
    <location>
        <begin position="323"/>
        <end position="340"/>
    </location>
</feature>
<proteinExistence type="predicted"/>
<dbReference type="SMART" id="SM00717">
    <property type="entry name" value="SANT"/>
    <property type="match status" value="2"/>
</dbReference>
<dbReference type="SUPFAM" id="SSF46689">
    <property type="entry name" value="Homeodomain-like"/>
    <property type="match status" value="3"/>
</dbReference>
<dbReference type="Pfam" id="PF04433">
    <property type="entry name" value="SWIRM"/>
    <property type="match status" value="1"/>
</dbReference>
<dbReference type="PROSITE" id="PS51293">
    <property type="entry name" value="SANT"/>
    <property type="match status" value="2"/>
</dbReference>
<evidence type="ECO:0000259" key="10">
    <source>
        <dbReference type="PROSITE" id="PS51294"/>
    </source>
</evidence>
<feature type="domain" description="SWIRM" evidence="8">
    <location>
        <begin position="468"/>
        <end position="566"/>
    </location>
</feature>
<dbReference type="InterPro" id="IPR036388">
    <property type="entry name" value="WH-like_DNA-bd_sf"/>
</dbReference>
<feature type="compositionally biased region" description="Low complexity" evidence="5">
    <location>
        <begin position="944"/>
        <end position="960"/>
    </location>
</feature>
<dbReference type="GO" id="GO:0003677">
    <property type="term" value="F:DNA binding"/>
    <property type="evidence" value="ECO:0007669"/>
    <property type="project" value="UniProtKB-KW"/>
</dbReference>
<feature type="compositionally biased region" description="Basic residues" evidence="5">
    <location>
        <begin position="1112"/>
        <end position="1121"/>
    </location>
</feature>
<dbReference type="InterPro" id="IPR007526">
    <property type="entry name" value="SWIRM"/>
</dbReference>
<feature type="compositionally biased region" description="Acidic residues" evidence="5">
    <location>
        <begin position="1054"/>
        <end position="1064"/>
    </location>
</feature>
<dbReference type="PANTHER" id="PTHR10410">
    <property type="entry name" value="EUKARYOTIC TRANSLATION INITIATION FACTOR 3 -RELATED"/>
    <property type="match status" value="1"/>
</dbReference>
<evidence type="ECO:0000256" key="3">
    <source>
        <dbReference type="ARBA" id="ARBA00023163"/>
    </source>
</evidence>
<dbReference type="GO" id="GO:0008237">
    <property type="term" value="F:metallopeptidase activity"/>
    <property type="evidence" value="ECO:0007669"/>
    <property type="project" value="InterPro"/>
</dbReference>
<dbReference type="EMBL" id="LODT01000035">
    <property type="protein sequence ID" value="KYQ90845.1"/>
    <property type="molecule type" value="Genomic_DNA"/>
</dbReference>
<sequence length="1227" mass="138583">MMDSDEDIDILGDSSSSDNEIIREPQNIKIAQPLTSVNNNNNHNNNNNSNSPPTPAVTTTISLKKRILDNSFSDNNHSKSVNSNLNNNNNNNLKSNENSVKKFKSDSSSASTTSSTIISNGMKPKINSSIGGKSYPFPETLKQEQKQHQRQPKHQKNESKLNDKDDSKSKLTREAWSKEQHNLFLRAVNLYDKDYKKIQEHVQTKTLAQVRSHAQKYFKKLQEQEGKSTIIPKPVYNLKRHTKASTHNVPWSDIEKDLFIQALKLYGKGSWKEISNFVKSRTIDQVRNHSRKYFARLKEKKQQQQLQNKKSKKPIITPKHSSSESSSDSSISDSESSTSNSDEDDTDLDILNDSISENNTIQNHVISHQNNINYNNNNNNNNNNTTINEDDIDIEGDFEDNDVDINTVDSTIEPLSTPTQIKIDNNNNNINNNINNNNSNNSDSDISITNDDNDDSFPIPHPVEYSFSNNSKNEKIMNLNEITKEEKESCREFFVGTPTKTPERYVKIRAKLIEQWKLSKPYYLSKTAARSNIKDCGDVNAIGRVHDFLESIGAINYNAIGRKKTHYKQLPSYSGNSSKYSPMSPQASIESPKSPLSFLPKSLNSWDLNKISPHTPRRRNMLPVVQGSNSSSKDRDKSKKSSNSSDKRPTRSGKKMYTLKNNGLVNDYHYHEFGVDDEYENDPFTLVPCERFTAEMKQPFTLDVSSNSLILMDIHSHISRAEVIGLLAGRYHPERKHISVHLAIPCTSKSSDIQCEMDLQSMVQARELVSTLSLEIVGWYHSHPNFEAIPSVRDIETQSDYQKLFGRDHIKKDAIEPFIGIIVNPFCNNHSGQIQDLSSFNFITINSKDNTKPYQLNFKKTVCTNYLYLQDQIKSVCDQFKNHSQKIDLSKLVASNKTYLDKMILSVQENIRLSDHDSSIYSHKSLLKYIRSVFTSFSSNASGSSVNGASSPSPPAQVSSKKPKAKYMTSVVQHKHHLQVFEKDHSTKYTDESDDNSSLSDSSNEEDQEDSDSDTSSSASSSISQSKEESFDIETVDSEISSGESSEEGFLYVDSDESSDDEVYSDGTPVTTQYSSNVYDNNSNDIFNSHYPQPIVANLNHPPTPTSFSFTSHHHHHHHHQNSSSNTNNTNHQHNHSHNTHNNHHTPSTYVEALHEYHQSKPLSHLIVNHQSSPTSLISLSPLSPSTKSLSHNPESTPNVNNDSVDIWLAPYSNPTNNKKDDDIIVD</sequence>
<reference evidence="11 12" key="1">
    <citation type="submission" date="2015-12" db="EMBL/GenBank/DDBJ databases">
        <title>Dictyostelia acquired genes for synthesis and detection of signals that induce cell-type specialization by lateral gene transfer from prokaryotes.</title>
        <authorList>
            <person name="Gloeckner G."/>
            <person name="Schaap P."/>
        </authorList>
    </citation>
    <scope>NUCLEOTIDE SEQUENCE [LARGE SCALE GENOMIC DNA]</scope>
    <source>
        <strain evidence="11 12">TK</strain>
    </source>
</reference>
<feature type="region of interest" description="Disordered" evidence="5">
    <location>
        <begin position="418"/>
        <end position="459"/>
    </location>
</feature>
<evidence type="ECO:0000259" key="8">
    <source>
        <dbReference type="PROSITE" id="PS50934"/>
    </source>
</evidence>
<feature type="compositionally biased region" description="Basic and acidic residues" evidence="5">
    <location>
        <begin position="632"/>
        <end position="649"/>
    </location>
</feature>
<feature type="compositionally biased region" description="Low complexity" evidence="5">
    <location>
        <begin position="38"/>
        <end position="51"/>
    </location>
</feature>
<feature type="region of interest" description="Disordered" evidence="5">
    <location>
        <begin position="1"/>
        <end position="21"/>
    </location>
</feature>
<dbReference type="GO" id="GO:0005634">
    <property type="term" value="C:nucleus"/>
    <property type="evidence" value="ECO:0007669"/>
    <property type="project" value="UniProtKB-ARBA"/>
</dbReference>
<keyword evidence="12" id="KW-1185">Reference proteome</keyword>
<feature type="region of interest" description="Disordered" evidence="5">
    <location>
        <begin position="944"/>
        <end position="1077"/>
    </location>
</feature>
<evidence type="ECO:0000313" key="12">
    <source>
        <dbReference type="Proteomes" id="UP000076078"/>
    </source>
</evidence>
<dbReference type="PROSITE" id="PS50249">
    <property type="entry name" value="MPN"/>
    <property type="match status" value="1"/>
</dbReference>
<dbReference type="SUPFAM" id="SSF102712">
    <property type="entry name" value="JAB1/MPN domain"/>
    <property type="match status" value="1"/>
</dbReference>
<dbReference type="PROSITE" id="PS51294">
    <property type="entry name" value="HTH_MYB"/>
    <property type="match status" value="2"/>
</dbReference>
<name>A0A151ZA77_TIELA</name>
<keyword evidence="2" id="KW-0238">DNA-binding</keyword>
<dbReference type="InterPro" id="IPR017930">
    <property type="entry name" value="Myb_dom"/>
</dbReference>
<dbReference type="FunCoup" id="A0A151ZA77">
    <property type="interactions" value="24"/>
</dbReference>
<feature type="region of interest" description="Disordered" evidence="5">
    <location>
        <begin position="1178"/>
        <end position="1205"/>
    </location>
</feature>
<feature type="compositionally biased region" description="Low complexity" evidence="5">
    <location>
        <begin position="1038"/>
        <end position="1053"/>
    </location>
</feature>
<feature type="compositionally biased region" description="Polar residues" evidence="5">
    <location>
        <begin position="1192"/>
        <end position="1204"/>
    </location>
</feature>
<feature type="region of interest" description="Disordered" evidence="5">
    <location>
        <begin position="71"/>
        <end position="174"/>
    </location>
</feature>
<dbReference type="NCBIfam" id="TIGR01557">
    <property type="entry name" value="myb_SHAQKYF"/>
    <property type="match status" value="2"/>
</dbReference>
<feature type="compositionally biased region" description="Basic and acidic residues" evidence="5">
    <location>
        <begin position="155"/>
        <end position="174"/>
    </location>
</feature>
<keyword evidence="3" id="KW-0804">Transcription</keyword>
<feature type="domain" description="MPN" evidence="7">
    <location>
        <begin position="702"/>
        <end position="843"/>
    </location>
</feature>
<feature type="compositionally biased region" description="Acidic residues" evidence="5">
    <location>
        <begin position="341"/>
        <end position="350"/>
    </location>
</feature>
<feature type="region of interest" description="Disordered" evidence="5">
    <location>
        <begin position="609"/>
        <end position="658"/>
    </location>
</feature>
<feature type="compositionally biased region" description="Low complexity" evidence="5">
    <location>
        <begin position="106"/>
        <end position="119"/>
    </location>
</feature>
<dbReference type="STRING" id="361077.A0A151ZA77"/>
<feature type="region of interest" description="Disordered" evidence="5">
    <location>
        <begin position="569"/>
        <end position="594"/>
    </location>
</feature>
<feature type="compositionally biased region" description="Acidic residues" evidence="5">
    <location>
        <begin position="1003"/>
        <end position="1013"/>
    </location>
</feature>
<feature type="domain" description="HTH myb-type" evidence="10">
    <location>
        <begin position="250"/>
        <end position="298"/>
    </location>
</feature>
<dbReference type="Pfam" id="PF01398">
    <property type="entry name" value="JAB"/>
    <property type="match status" value="1"/>
</dbReference>
<feature type="compositionally biased region" description="Low complexity" evidence="5">
    <location>
        <begin position="1014"/>
        <end position="1025"/>
    </location>
</feature>
<dbReference type="InterPro" id="IPR001005">
    <property type="entry name" value="SANT/Myb"/>
</dbReference>
<feature type="compositionally biased region" description="Basic residues" evidence="5">
    <location>
        <begin position="1133"/>
        <end position="1144"/>
    </location>
</feature>
<dbReference type="PROSITE" id="PS50934">
    <property type="entry name" value="SWIRM"/>
    <property type="match status" value="1"/>
</dbReference>
<dbReference type="InterPro" id="IPR006447">
    <property type="entry name" value="Myb_dom_plants"/>
</dbReference>
<comment type="caution">
    <text evidence="11">The sequence shown here is derived from an EMBL/GenBank/DDBJ whole genome shotgun (WGS) entry which is preliminary data.</text>
</comment>
<feature type="domain" description="SANT" evidence="9">
    <location>
        <begin position="246"/>
        <end position="298"/>
    </location>
</feature>
<dbReference type="Gene3D" id="3.40.140.10">
    <property type="entry name" value="Cytidine Deaminase, domain 2"/>
    <property type="match status" value="1"/>
</dbReference>
<feature type="compositionally biased region" description="Low complexity" evidence="5">
    <location>
        <begin position="1122"/>
        <end position="1132"/>
    </location>
</feature>
<evidence type="ECO:0000256" key="1">
    <source>
        <dbReference type="ARBA" id="ARBA00023015"/>
    </source>
</evidence>
<feature type="compositionally biased region" description="Polar residues" evidence="5">
    <location>
        <begin position="571"/>
        <end position="589"/>
    </location>
</feature>
<dbReference type="InterPro" id="IPR037518">
    <property type="entry name" value="MPN"/>
</dbReference>
<dbReference type="PROSITE" id="PS50090">
    <property type="entry name" value="MYB_LIKE"/>
    <property type="match status" value="1"/>
</dbReference>
<feature type="domain" description="Myb-like" evidence="6">
    <location>
        <begin position="243"/>
        <end position="294"/>
    </location>
</feature>
<dbReference type="Proteomes" id="UP000076078">
    <property type="component" value="Unassembled WGS sequence"/>
</dbReference>
<organism evidence="11 12">
    <name type="scientific">Tieghemostelium lacteum</name>
    <name type="common">Slime mold</name>
    <name type="synonym">Dictyostelium lacteum</name>
    <dbReference type="NCBI Taxonomy" id="361077"/>
    <lineage>
        <taxon>Eukaryota</taxon>
        <taxon>Amoebozoa</taxon>
        <taxon>Evosea</taxon>
        <taxon>Eumycetozoa</taxon>
        <taxon>Dictyostelia</taxon>
        <taxon>Dictyosteliales</taxon>
        <taxon>Raperosteliaceae</taxon>
        <taxon>Tieghemostelium</taxon>
    </lineage>
</organism>
<dbReference type="CDD" id="cd00167">
    <property type="entry name" value="SANT"/>
    <property type="match status" value="2"/>
</dbReference>
<dbReference type="OMA" id="HSHPNFE"/>
<evidence type="ECO:0000313" key="11">
    <source>
        <dbReference type="EMBL" id="KYQ90845.1"/>
    </source>
</evidence>